<name>A0AA38W2M3_9PEZI</name>
<dbReference type="EMBL" id="JANBVN010000021">
    <property type="protein sequence ID" value="KAJ9161571.1"/>
    <property type="molecule type" value="Genomic_DNA"/>
</dbReference>
<keyword evidence="2" id="KW-1133">Transmembrane helix</keyword>
<feature type="region of interest" description="Disordered" evidence="1">
    <location>
        <begin position="291"/>
        <end position="312"/>
    </location>
</feature>
<accession>A0AA38W2M3</accession>
<keyword evidence="2" id="KW-0472">Membrane</keyword>
<proteinExistence type="predicted"/>
<feature type="transmembrane region" description="Helical" evidence="2">
    <location>
        <begin position="218"/>
        <end position="243"/>
    </location>
</feature>
<evidence type="ECO:0000256" key="2">
    <source>
        <dbReference type="SAM" id="Phobius"/>
    </source>
</evidence>
<evidence type="ECO:0000256" key="1">
    <source>
        <dbReference type="SAM" id="MobiDB-lite"/>
    </source>
</evidence>
<sequence>MSNGVNFTNLPLWEDMDFSQNCTVFGNWLSSFLMPNPWDAREKMGASFPLSIQYFISATPVDFVVPDAADEQQALMLEINEWFTFNLYNYLNETDGFWYLSEEFLDRAVRMPLEYCPKEYCKALGYTGNADLTGIGVHVSYYVEATLATLYLVAYTIWQIDKWRKVKRKQGRGGASAPLLVGGPAAETAAAPTTAREKRKRRRLPLSRRINDSFRGSLGSFLSASMLISVVMLGAGVYMSVFGRDDLRRSNSNPNQALPYLSSAIYDMVLSLLAGVFSIFPVLLLYALMGRHGGDSSSSRKKKRDAKGEGGPAPDIHRVWLRRCVLAAIWCLGGALVYLAPRGDIDYYDRHDHTAEWTTDFCDQRGGVNYWRGLKAAQFLVVGAPLAYLVLTTFVVTGFWIPGLVDRPWVVRWRSVWRLGVAWLNMLAMWGLLAYFTLLRHRIIKTAGGLDNEDKWSFGQILALATWVPIVAEFVYIFIWGIEESLGTHMPVGFRVSRHDPDATSLAVATMGVDPFDDNIPLMGPKATFTSEQTPVPMFPINMGYPGGAAAAAMPVVEPQRESVVYYDSGSTWQPPVTAWDQWNRSGW</sequence>
<keyword evidence="4" id="KW-1185">Reference proteome</keyword>
<evidence type="ECO:0000313" key="3">
    <source>
        <dbReference type="EMBL" id="KAJ9161571.1"/>
    </source>
</evidence>
<feature type="transmembrane region" description="Helical" evidence="2">
    <location>
        <begin position="264"/>
        <end position="289"/>
    </location>
</feature>
<gene>
    <name evidence="3" type="ORF">NKR19_g2174</name>
</gene>
<organism evidence="3 4">
    <name type="scientific">Coniochaeta hoffmannii</name>
    <dbReference type="NCBI Taxonomy" id="91930"/>
    <lineage>
        <taxon>Eukaryota</taxon>
        <taxon>Fungi</taxon>
        <taxon>Dikarya</taxon>
        <taxon>Ascomycota</taxon>
        <taxon>Pezizomycotina</taxon>
        <taxon>Sordariomycetes</taxon>
        <taxon>Sordariomycetidae</taxon>
        <taxon>Coniochaetales</taxon>
        <taxon>Coniochaetaceae</taxon>
        <taxon>Coniochaeta</taxon>
    </lineage>
</organism>
<reference evidence="3" key="1">
    <citation type="submission" date="2022-07" db="EMBL/GenBank/DDBJ databases">
        <title>Fungi with potential for degradation of polypropylene.</title>
        <authorList>
            <person name="Gostincar C."/>
        </authorList>
    </citation>
    <scope>NUCLEOTIDE SEQUENCE</scope>
    <source>
        <strain evidence="3">EXF-13287</strain>
    </source>
</reference>
<protein>
    <submittedName>
        <fullName evidence="3">C6 zinc finger domain containing protein</fullName>
    </submittedName>
</protein>
<keyword evidence="2" id="KW-0812">Transmembrane</keyword>
<feature type="transmembrane region" description="Helical" evidence="2">
    <location>
        <begin position="320"/>
        <end position="340"/>
    </location>
</feature>
<dbReference type="Proteomes" id="UP001174691">
    <property type="component" value="Unassembled WGS sequence"/>
</dbReference>
<feature type="transmembrane region" description="Helical" evidence="2">
    <location>
        <begin position="421"/>
        <end position="440"/>
    </location>
</feature>
<evidence type="ECO:0000313" key="4">
    <source>
        <dbReference type="Proteomes" id="UP001174691"/>
    </source>
</evidence>
<dbReference type="AlphaFoldDB" id="A0AA38W2M3"/>
<comment type="caution">
    <text evidence="3">The sequence shown here is derived from an EMBL/GenBank/DDBJ whole genome shotgun (WGS) entry which is preliminary data.</text>
</comment>
<feature type="transmembrane region" description="Helical" evidence="2">
    <location>
        <begin position="379"/>
        <end position="401"/>
    </location>
</feature>
<feature type="transmembrane region" description="Helical" evidence="2">
    <location>
        <begin position="461"/>
        <end position="482"/>
    </location>
</feature>